<evidence type="ECO:0000313" key="2">
    <source>
        <dbReference type="Proteomes" id="UP001632038"/>
    </source>
</evidence>
<reference evidence="2" key="1">
    <citation type="journal article" date="2024" name="IScience">
        <title>Strigolactones Initiate the Formation of Haustorium-like Structures in Castilleja.</title>
        <authorList>
            <person name="Buerger M."/>
            <person name="Peterson D."/>
            <person name="Chory J."/>
        </authorList>
    </citation>
    <scope>NUCLEOTIDE SEQUENCE [LARGE SCALE GENOMIC DNA]</scope>
</reference>
<accession>A0ABD3C5D6</accession>
<gene>
    <name evidence="1" type="primary">SCL13_3</name>
    <name evidence="1" type="ORF">CASFOL_031686</name>
</gene>
<dbReference type="AlphaFoldDB" id="A0ABD3C5D6"/>
<dbReference type="Proteomes" id="UP001632038">
    <property type="component" value="Unassembled WGS sequence"/>
</dbReference>
<sequence length="71" mass="7952">MRCKSSHVFQTFTGAHNFYHEPTQNINPYGFSDFQASNNDSNISRGKGTKTCPQFYGSTYTLDCNSISDSV</sequence>
<name>A0ABD3C5D6_9LAMI</name>
<dbReference type="EMBL" id="JAVIJP010000053">
    <property type="protein sequence ID" value="KAL3625018.1"/>
    <property type="molecule type" value="Genomic_DNA"/>
</dbReference>
<proteinExistence type="predicted"/>
<organism evidence="1 2">
    <name type="scientific">Castilleja foliolosa</name>
    <dbReference type="NCBI Taxonomy" id="1961234"/>
    <lineage>
        <taxon>Eukaryota</taxon>
        <taxon>Viridiplantae</taxon>
        <taxon>Streptophyta</taxon>
        <taxon>Embryophyta</taxon>
        <taxon>Tracheophyta</taxon>
        <taxon>Spermatophyta</taxon>
        <taxon>Magnoliopsida</taxon>
        <taxon>eudicotyledons</taxon>
        <taxon>Gunneridae</taxon>
        <taxon>Pentapetalae</taxon>
        <taxon>asterids</taxon>
        <taxon>lamiids</taxon>
        <taxon>Lamiales</taxon>
        <taxon>Orobanchaceae</taxon>
        <taxon>Pedicularideae</taxon>
        <taxon>Castillejinae</taxon>
        <taxon>Castilleja</taxon>
    </lineage>
</organism>
<evidence type="ECO:0000313" key="1">
    <source>
        <dbReference type="EMBL" id="KAL3625018.1"/>
    </source>
</evidence>
<keyword evidence="2" id="KW-1185">Reference proteome</keyword>
<protein>
    <submittedName>
        <fullName evidence="1">GRAS</fullName>
    </submittedName>
</protein>
<comment type="caution">
    <text evidence="1">The sequence shown here is derived from an EMBL/GenBank/DDBJ whole genome shotgun (WGS) entry which is preliminary data.</text>
</comment>